<organism evidence="1 2">
    <name type="scientific">Silvibacterium bohemicum</name>
    <dbReference type="NCBI Taxonomy" id="1577686"/>
    <lineage>
        <taxon>Bacteria</taxon>
        <taxon>Pseudomonadati</taxon>
        <taxon>Acidobacteriota</taxon>
        <taxon>Terriglobia</taxon>
        <taxon>Terriglobales</taxon>
        <taxon>Acidobacteriaceae</taxon>
        <taxon>Silvibacterium</taxon>
    </lineage>
</organism>
<evidence type="ECO:0000313" key="2">
    <source>
        <dbReference type="Proteomes" id="UP000538666"/>
    </source>
</evidence>
<comment type="caution">
    <text evidence="1">The sequence shown here is derived from an EMBL/GenBank/DDBJ whole genome shotgun (WGS) entry which is preliminary data.</text>
</comment>
<reference evidence="1 2" key="1">
    <citation type="submission" date="2020-08" db="EMBL/GenBank/DDBJ databases">
        <title>Genomic Encyclopedia of Type Strains, Phase IV (KMG-IV): sequencing the most valuable type-strain genomes for metagenomic binning, comparative biology and taxonomic classification.</title>
        <authorList>
            <person name="Goeker M."/>
        </authorList>
    </citation>
    <scope>NUCLEOTIDE SEQUENCE [LARGE SCALE GENOMIC DNA]</scope>
    <source>
        <strain evidence="1 2">DSM 103733</strain>
    </source>
</reference>
<gene>
    <name evidence="1" type="ORF">HNQ77_003874</name>
</gene>
<dbReference type="Proteomes" id="UP000538666">
    <property type="component" value="Unassembled WGS sequence"/>
</dbReference>
<protein>
    <submittedName>
        <fullName evidence="1">Uncharacterized protein</fullName>
    </submittedName>
</protein>
<dbReference type="AlphaFoldDB" id="A0A841K6K4"/>
<proteinExistence type="predicted"/>
<name>A0A841K6K4_9BACT</name>
<dbReference type="EMBL" id="JACHEK010000008">
    <property type="protein sequence ID" value="MBB6145904.1"/>
    <property type="molecule type" value="Genomic_DNA"/>
</dbReference>
<accession>A0A841K6K4</accession>
<sequence>MIGSKGCQIITNKADAPRSREAATLYVTIGTLKRLILKAEYYRGQDWQHHRALPAFDSALISNGLGVADIVTGTIRTRKSSGEMTV</sequence>
<keyword evidence="2" id="KW-1185">Reference proteome</keyword>
<evidence type="ECO:0000313" key="1">
    <source>
        <dbReference type="EMBL" id="MBB6145904.1"/>
    </source>
</evidence>